<accession>A0ABR7WT40</accession>
<organism evidence="1 2">
    <name type="scientific">Mucilaginibacter pankratovii</name>
    <dbReference type="NCBI Taxonomy" id="2772110"/>
    <lineage>
        <taxon>Bacteria</taxon>
        <taxon>Pseudomonadati</taxon>
        <taxon>Bacteroidota</taxon>
        <taxon>Sphingobacteriia</taxon>
        <taxon>Sphingobacteriales</taxon>
        <taxon>Sphingobacteriaceae</taxon>
        <taxon>Mucilaginibacter</taxon>
    </lineage>
</organism>
<evidence type="ECO:0008006" key="3">
    <source>
        <dbReference type="Google" id="ProtNLM"/>
    </source>
</evidence>
<evidence type="ECO:0000313" key="1">
    <source>
        <dbReference type="EMBL" id="MBD1365473.1"/>
    </source>
</evidence>
<comment type="caution">
    <text evidence="1">The sequence shown here is derived from an EMBL/GenBank/DDBJ whole genome shotgun (WGS) entry which is preliminary data.</text>
</comment>
<dbReference type="EMBL" id="JACWMY010000008">
    <property type="protein sequence ID" value="MBD1365473.1"/>
    <property type="molecule type" value="Genomic_DNA"/>
</dbReference>
<protein>
    <recommendedName>
        <fullName evidence="3">Response regulator receiver domain-containing protein</fullName>
    </recommendedName>
</protein>
<gene>
    <name evidence="1" type="ORF">IDJ77_16785</name>
</gene>
<proteinExistence type="predicted"/>
<reference evidence="1 2" key="1">
    <citation type="submission" date="2020-09" db="EMBL/GenBank/DDBJ databases">
        <title>Novel species of Mucilaginibacter isolated from a glacier on the Tibetan Plateau.</title>
        <authorList>
            <person name="Liu Q."/>
            <person name="Xin Y.-H."/>
        </authorList>
    </citation>
    <scope>NUCLEOTIDE SEQUENCE [LARGE SCALE GENOMIC DNA]</scope>
    <source>
        <strain evidence="1 2">ZT4R22</strain>
    </source>
</reference>
<dbReference type="Proteomes" id="UP000606600">
    <property type="component" value="Unassembled WGS sequence"/>
</dbReference>
<evidence type="ECO:0000313" key="2">
    <source>
        <dbReference type="Proteomes" id="UP000606600"/>
    </source>
</evidence>
<keyword evidence="2" id="KW-1185">Reference proteome</keyword>
<sequence length="138" mass="15632">MSMIRSRTKKVLLVAPKAFPDALIAGYNTVRQVSVQTAIFPSIHEVKPDVILFDYEYMGPELEKVLRRLQSNSFYRNIKICCYKNKEHTRIDGLLKVLGVNHFFYQEDVEKVSKSKAALNAVNSVLDATIVNWVAGVA</sequence>
<name>A0ABR7WT40_9SPHI</name>